<dbReference type="PANTHER" id="PTHR13018:SF26">
    <property type="entry name" value="DOMAIN PROTEIN, PUTATIVE (AFU_ORTHOLOGUE AFUA_5G10920)-RELATED"/>
    <property type="match status" value="1"/>
</dbReference>
<dbReference type="InterPro" id="IPR045122">
    <property type="entry name" value="Csc1-like"/>
</dbReference>
<keyword evidence="14" id="KW-1185">Reference proteome</keyword>
<feature type="domain" description="CSC1/OSCA1-like cytosolic" evidence="12">
    <location>
        <begin position="182"/>
        <end position="360"/>
    </location>
</feature>
<dbReference type="InterPro" id="IPR003864">
    <property type="entry name" value="CSC1/OSCA1-like_7TM"/>
</dbReference>
<organism evidence="13 14">
    <name type="scientific">Brettanomyces naardenensis</name>
    <name type="common">Yeast</name>
    <dbReference type="NCBI Taxonomy" id="13370"/>
    <lineage>
        <taxon>Eukaryota</taxon>
        <taxon>Fungi</taxon>
        <taxon>Dikarya</taxon>
        <taxon>Ascomycota</taxon>
        <taxon>Saccharomycotina</taxon>
        <taxon>Pichiomycetes</taxon>
        <taxon>Pichiales</taxon>
        <taxon>Pichiaceae</taxon>
        <taxon>Brettanomyces</taxon>
    </lineage>
</organism>
<keyword evidence="3" id="KW-0813">Transport</keyword>
<comment type="similarity">
    <text evidence="2">Belongs to the CSC1 (TC 1.A.17) family.</text>
</comment>
<feature type="region of interest" description="Disordered" evidence="7">
    <location>
        <begin position="819"/>
        <end position="864"/>
    </location>
</feature>
<evidence type="ECO:0000313" key="14">
    <source>
        <dbReference type="Proteomes" id="UP000290900"/>
    </source>
</evidence>
<dbReference type="STRING" id="13370.A0A448YHP1"/>
<dbReference type="GO" id="GO:0005227">
    <property type="term" value="F:calcium-activated cation channel activity"/>
    <property type="evidence" value="ECO:0007669"/>
    <property type="project" value="InterPro"/>
</dbReference>
<feature type="transmembrane region" description="Helical" evidence="8">
    <location>
        <begin position="419"/>
        <end position="444"/>
    </location>
</feature>
<dbReference type="Pfam" id="PF02714">
    <property type="entry name" value="RSN1_7TM"/>
    <property type="match status" value="1"/>
</dbReference>
<gene>
    <name evidence="13" type="ORF">BRENAR_LOCUS1200</name>
</gene>
<dbReference type="OrthoDB" id="1076608at2759"/>
<keyword evidence="5 8" id="KW-1133">Transmembrane helix</keyword>
<feature type="transmembrane region" description="Helical" evidence="8">
    <location>
        <begin position="138"/>
        <end position="157"/>
    </location>
</feature>
<evidence type="ECO:0000313" key="13">
    <source>
        <dbReference type="EMBL" id="VEU20465.1"/>
    </source>
</evidence>
<dbReference type="InterPro" id="IPR032880">
    <property type="entry name" value="CSC1/OSCA1-like_N"/>
</dbReference>
<evidence type="ECO:0000256" key="5">
    <source>
        <dbReference type="ARBA" id="ARBA00022989"/>
    </source>
</evidence>
<dbReference type="Proteomes" id="UP000290900">
    <property type="component" value="Unassembled WGS sequence"/>
</dbReference>
<proteinExistence type="inferred from homology"/>
<feature type="transmembrane region" description="Helical" evidence="8">
    <location>
        <begin position="16"/>
        <end position="35"/>
    </location>
</feature>
<dbReference type="Pfam" id="PF12621">
    <property type="entry name" value="PHM7_ext"/>
    <property type="match status" value="1"/>
</dbReference>
<evidence type="ECO:0000259" key="12">
    <source>
        <dbReference type="Pfam" id="PF14703"/>
    </source>
</evidence>
<evidence type="ECO:0000256" key="4">
    <source>
        <dbReference type="ARBA" id="ARBA00022692"/>
    </source>
</evidence>
<feature type="transmembrane region" description="Helical" evidence="8">
    <location>
        <begin position="578"/>
        <end position="601"/>
    </location>
</feature>
<evidence type="ECO:0000256" key="3">
    <source>
        <dbReference type="ARBA" id="ARBA00022448"/>
    </source>
</evidence>
<evidence type="ECO:0000256" key="6">
    <source>
        <dbReference type="ARBA" id="ARBA00023136"/>
    </source>
</evidence>
<sequence length="864" mass="97704">MSTHQNTSTQDVLTTIAYNAVVCGAMVGAFLLLRLRFKRIYEPKSNFEIVPLQDRPTKLPRTPWGWLLAVLTIPPKATIQESGIDGYLFIRYLFVFSCLFVGGITTWAILLPINATDGKGEYGLDQLGISNVGSTGRYYAHAVVSWIFYGFTMFVIYRELVFYTNLRNAALVSGAYAGKLSARTVIFQTVADEYLDKRRISKMFDGVEKVWIARAQKKLEKKVAERASLCLKLENALCTLLRKAVKAKRKADGAGETIEPADEIVCYVPQRKRPTMRKRPIFGQKIDIIEYCREEIPKLNEEIAEMQQNCGTANPLNSVAVEFSSQFAAQTAFQQAVYDQPMKFVPRQIGVEPQDVFWPNMRMFWWERMARQLSADVAISALVVFWAIPSAFVGVISNLTYITNKVPWLKFIYNLPPALLGLITSLLPTILMTLLMMVLPLLIHTLARISGAVTLQSIEYYTQQAYFAFQVIQVFLVTTVASSVTSVITQIMENPTSVMSLLSSNLPKCSNFFISYVLFQGFSIASGSLLQVVPLILFYILGKMFDNTPRKKWARFSGLGGYAWGTTFPIYTNLAVITLAYAIISPIILLFAAASFLMLYVCYQNNANYVVGKSADGLGKYYARALFQTMTGIYLGEICLLGIFAVSEAWGPLILEAIFLFFTAFCHLQMNDAFDKLLRVIPNTVMKPLDGKSDTVSWRSSKSHGRSPFTDHLVDVPLLIDQVDYKRSKTDANFLVRFFQPNTYLSYAQVKQYIPETFRNIPEEKEEWRKHAYDYKVVSAKCPKVWIPRDLMGLSRIEINRFKGIVDIVDENATFDKKGRAIWTGPPPQEDQLRKEVEKKEDNEEDVTSADTTATNPFSNSKYV</sequence>
<accession>A0A448YHP1</accession>
<dbReference type="InParanoid" id="A0A448YHP1"/>
<keyword evidence="4 8" id="KW-0812">Transmembrane</keyword>
<feature type="transmembrane region" description="Helical" evidence="8">
    <location>
        <begin position="89"/>
        <end position="110"/>
    </location>
</feature>
<dbReference type="PANTHER" id="PTHR13018">
    <property type="entry name" value="PROBABLE MEMBRANE PROTEIN DUF221-RELATED"/>
    <property type="match status" value="1"/>
</dbReference>
<name>A0A448YHP1_BRENA</name>
<dbReference type="InterPro" id="IPR027815">
    <property type="entry name" value="CSC1/OSCA1-like_cyt"/>
</dbReference>
<protein>
    <submittedName>
        <fullName evidence="13">DEKNAAC101343</fullName>
    </submittedName>
</protein>
<evidence type="ECO:0000256" key="7">
    <source>
        <dbReference type="SAM" id="MobiDB-lite"/>
    </source>
</evidence>
<feature type="compositionally biased region" description="Polar residues" evidence="7">
    <location>
        <begin position="849"/>
        <end position="864"/>
    </location>
</feature>
<feature type="transmembrane region" description="Helical" evidence="8">
    <location>
        <begin position="621"/>
        <end position="644"/>
    </location>
</feature>
<feature type="transmembrane region" description="Helical" evidence="8">
    <location>
        <begin position="377"/>
        <end position="399"/>
    </location>
</feature>
<evidence type="ECO:0000259" key="11">
    <source>
        <dbReference type="Pfam" id="PF13967"/>
    </source>
</evidence>
<keyword evidence="6 8" id="KW-0472">Membrane</keyword>
<feature type="transmembrane region" description="Helical" evidence="8">
    <location>
        <begin position="465"/>
        <end position="492"/>
    </location>
</feature>
<evidence type="ECO:0000259" key="10">
    <source>
        <dbReference type="Pfam" id="PF12621"/>
    </source>
</evidence>
<feature type="domain" description="10TM putative phosphate transporter extracellular tail" evidence="10">
    <location>
        <begin position="738"/>
        <end position="828"/>
    </location>
</feature>
<feature type="domain" description="CSC1/OSCA1-like N-terminal transmembrane" evidence="11">
    <location>
        <begin position="12"/>
        <end position="159"/>
    </location>
</feature>
<evidence type="ECO:0000256" key="2">
    <source>
        <dbReference type="ARBA" id="ARBA00007779"/>
    </source>
</evidence>
<dbReference type="FunCoup" id="A0A448YHP1">
    <property type="interactions" value="196"/>
</dbReference>
<dbReference type="Pfam" id="PF13967">
    <property type="entry name" value="RSN1_TM"/>
    <property type="match status" value="1"/>
</dbReference>
<comment type="subcellular location">
    <subcellularLocation>
        <location evidence="1">Membrane</location>
        <topology evidence="1">Multi-pass membrane protein</topology>
    </subcellularLocation>
</comment>
<feature type="transmembrane region" description="Helical" evidence="8">
    <location>
        <begin position="512"/>
        <end position="541"/>
    </location>
</feature>
<dbReference type="AlphaFoldDB" id="A0A448YHP1"/>
<dbReference type="GO" id="GO:0005886">
    <property type="term" value="C:plasma membrane"/>
    <property type="evidence" value="ECO:0007669"/>
    <property type="project" value="TreeGrafter"/>
</dbReference>
<evidence type="ECO:0000259" key="9">
    <source>
        <dbReference type="Pfam" id="PF02714"/>
    </source>
</evidence>
<evidence type="ECO:0000256" key="1">
    <source>
        <dbReference type="ARBA" id="ARBA00004141"/>
    </source>
</evidence>
<dbReference type="EMBL" id="CAACVR010000004">
    <property type="protein sequence ID" value="VEU20465.1"/>
    <property type="molecule type" value="Genomic_DNA"/>
</dbReference>
<feature type="domain" description="CSC1/OSCA1-like 7TM region" evidence="9">
    <location>
        <begin position="371"/>
        <end position="644"/>
    </location>
</feature>
<dbReference type="Pfam" id="PF14703">
    <property type="entry name" value="PHM7_cyt"/>
    <property type="match status" value="1"/>
</dbReference>
<evidence type="ECO:0000256" key="8">
    <source>
        <dbReference type="SAM" id="Phobius"/>
    </source>
</evidence>
<feature type="compositionally biased region" description="Basic and acidic residues" evidence="7">
    <location>
        <begin position="831"/>
        <end position="842"/>
    </location>
</feature>
<dbReference type="InterPro" id="IPR022257">
    <property type="entry name" value="PHM7_ext"/>
</dbReference>
<reference evidence="13 14" key="1">
    <citation type="submission" date="2018-12" db="EMBL/GenBank/DDBJ databases">
        <authorList>
            <person name="Tiukova I."/>
            <person name="Dainat J."/>
        </authorList>
    </citation>
    <scope>NUCLEOTIDE SEQUENCE [LARGE SCALE GENOMIC DNA]</scope>
</reference>
<feature type="transmembrane region" description="Helical" evidence="8">
    <location>
        <begin position="553"/>
        <end position="572"/>
    </location>
</feature>